<evidence type="ECO:0000313" key="1">
    <source>
        <dbReference type="EMBL" id="SVD80081.1"/>
    </source>
</evidence>
<reference evidence="1" key="1">
    <citation type="submission" date="2018-05" db="EMBL/GenBank/DDBJ databases">
        <authorList>
            <person name="Lanie J.A."/>
            <person name="Ng W.-L."/>
            <person name="Kazmierczak K.M."/>
            <person name="Andrzejewski T.M."/>
            <person name="Davidsen T.M."/>
            <person name="Wayne K.J."/>
            <person name="Tettelin H."/>
            <person name="Glass J.I."/>
            <person name="Rusch D."/>
            <person name="Podicherti R."/>
            <person name="Tsui H.-C.T."/>
            <person name="Winkler M.E."/>
        </authorList>
    </citation>
    <scope>NUCLEOTIDE SEQUENCE</scope>
</reference>
<name>A0A382YB45_9ZZZZ</name>
<feature type="non-terminal residue" evidence="1">
    <location>
        <position position="105"/>
    </location>
</feature>
<organism evidence="1">
    <name type="scientific">marine metagenome</name>
    <dbReference type="NCBI Taxonomy" id="408172"/>
    <lineage>
        <taxon>unclassified sequences</taxon>
        <taxon>metagenomes</taxon>
        <taxon>ecological metagenomes</taxon>
    </lineage>
</organism>
<dbReference type="Gene3D" id="3.40.30.10">
    <property type="entry name" value="Glutaredoxin"/>
    <property type="match status" value="1"/>
</dbReference>
<dbReference type="SUPFAM" id="SSF52833">
    <property type="entry name" value="Thioredoxin-like"/>
    <property type="match status" value="1"/>
</dbReference>
<gene>
    <name evidence="1" type="ORF">METZ01_LOCUS432935</name>
</gene>
<dbReference type="InterPro" id="IPR036249">
    <property type="entry name" value="Thioredoxin-like_sf"/>
</dbReference>
<sequence>MSRNLIALQNKFLGEGQTVYDELVRIYDGQGFVGDDDILRLAETHNLPRSLVRATAKFYDELSQDRPAKHTLKVCNGEACRAAGCDAVIERCSEELGIEPGEVSA</sequence>
<protein>
    <submittedName>
        <fullName evidence="1">Uncharacterized protein</fullName>
    </submittedName>
</protein>
<dbReference type="Pfam" id="PF01257">
    <property type="entry name" value="2Fe-2S_thioredx"/>
    <property type="match status" value="1"/>
</dbReference>
<dbReference type="EMBL" id="UINC01174117">
    <property type="protein sequence ID" value="SVD80081.1"/>
    <property type="molecule type" value="Genomic_DNA"/>
</dbReference>
<proteinExistence type="predicted"/>
<dbReference type="AlphaFoldDB" id="A0A382YB45"/>
<accession>A0A382YB45</accession>